<dbReference type="EMBL" id="CP089984">
    <property type="protein sequence ID" value="WXB15377.1"/>
    <property type="molecule type" value="Genomic_DNA"/>
</dbReference>
<gene>
    <name evidence="1" type="ORF">LZC94_47095</name>
</gene>
<keyword evidence="2" id="KW-1185">Reference proteome</keyword>
<dbReference type="RefSeq" id="WP_394825002.1">
    <property type="nucleotide sequence ID" value="NZ_CP089984.1"/>
</dbReference>
<protein>
    <submittedName>
        <fullName evidence="1">Uncharacterized protein</fullName>
    </submittedName>
</protein>
<dbReference type="Proteomes" id="UP001370348">
    <property type="component" value="Chromosome"/>
</dbReference>
<reference evidence="1 2" key="1">
    <citation type="submission" date="2021-12" db="EMBL/GenBank/DDBJ databases">
        <title>Discovery of the Pendulisporaceae a myxobacterial family with distinct sporulation behavior and unique specialized metabolism.</title>
        <authorList>
            <person name="Garcia R."/>
            <person name="Popoff A."/>
            <person name="Bader C.D."/>
            <person name="Loehr J."/>
            <person name="Walesch S."/>
            <person name="Walt C."/>
            <person name="Boldt J."/>
            <person name="Bunk B."/>
            <person name="Haeckl F.J.F.P.J."/>
            <person name="Gunesch A.P."/>
            <person name="Birkelbach J."/>
            <person name="Nuebel U."/>
            <person name="Pietschmann T."/>
            <person name="Bach T."/>
            <person name="Mueller R."/>
        </authorList>
    </citation>
    <scope>NUCLEOTIDE SEQUENCE [LARGE SCALE GENOMIC DNA]</scope>
    <source>
        <strain evidence="1 2">MSr11954</strain>
    </source>
</reference>
<organism evidence="1 2">
    <name type="scientific">Pendulispora albinea</name>
    <dbReference type="NCBI Taxonomy" id="2741071"/>
    <lineage>
        <taxon>Bacteria</taxon>
        <taxon>Pseudomonadati</taxon>
        <taxon>Myxococcota</taxon>
        <taxon>Myxococcia</taxon>
        <taxon>Myxococcales</taxon>
        <taxon>Sorangiineae</taxon>
        <taxon>Pendulisporaceae</taxon>
        <taxon>Pendulispora</taxon>
    </lineage>
</organism>
<accession>A0ABZ2LXB5</accession>
<name>A0ABZ2LXB5_9BACT</name>
<proteinExistence type="predicted"/>
<evidence type="ECO:0000313" key="2">
    <source>
        <dbReference type="Proteomes" id="UP001370348"/>
    </source>
</evidence>
<evidence type="ECO:0000313" key="1">
    <source>
        <dbReference type="EMBL" id="WXB15377.1"/>
    </source>
</evidence>
<sequence length="396" mass="45580">MSDELVRLTREELFDLVWSTPMSRLADRFGVSDVALSKTCRRYDVPTPGRGYWAQLAAGQKPARAKLLKSSNTEPIVFRKIAEGAAAGSKIEPPMVVVAEQLTDPHPAVQWLASAFKDAKPDKLGRLVVENPWGPEFSVTKGRVARALLVLDAFVKALEARGHRVEVKPRGDSGRPDMLAFVFEYDFTIELEEKLDRKPHELTKEEKQQKEKWGWSNFPKYEYFANGELALRIARTHYNYTGRKSVSDTKLRRIDDQLGHLVLATELAAELGTHELREAKRQQEEWRAAERRRLRSERLQWYRRWLAEDLERMAADWEGAKRLMSFVAAYETALPDEKRTARDKAWLSAVQAYVRQLDPLLHVTEISKDLEPSDEELEKLVAKYAQAERTQNIQHE</sequence>